<dbReference type="EMBL" id="BK015353">
    <property type="protein sequence ID" value="DAE02819.1"/>
    <property type="molecule type" value="Genomic_DNA"/>
</dbReference>
<evidence type="ECO:0000313" key="1">
    <source>
        <dbReference type="EMBL" id="DAE02819.1"/>
    </source>
</evidence>
<name>A0A8S5P8Q9_9CAUD</name>
<sequence length="125" mass="15177">MNIKEVFEKCNDGDYVIDNFNKKWKVDKEELTKNYFGNLNNLNNFYTLKQIMVLDFRKFYDIDWSNVEVDTKILVSNDYIKWYKAHYAMFENDTIYTFRNGATSFTNGYNPYEPWKYGKLYKEGK</sequence>
<organism evidence="1">
    <name type="scientific">Podoviridae sp. ctPr92</name>
    <dbReference type="NCBI Taxonomy" id="2825247"/>
    <lineage>
        <taxon>Viruses</taxon>
        <taxon>Duplodnaviria</taxon>
        <taxon>Heunggongvirae</taxon>
        <taxon>Uroviricota</taxon>
        <taxon>Caudoviricetes</taxon>
    </lineage>
</organism>
<protein>
    <submittedName>
        <fullName evidence="1">Uncharacterized protein</fullName>
    </submittedName>
</protein>
<accession>A0A8S5P8Q9</accession>
<reference evidence="1" key="1">
    <citation type="journal article" date="2021" name="Proc. Natl. Acad. Sci. U.S.A.">
        <title>A Catalog of Tens of Thousands of Viruses from Human Metagenomes Reveals Hidden Associations with Chronic Diseases.</title>
        <authorList>
            <person name="Tisza M.J."/>
            <person name="Buck C.B."/>
        </authorList>
    </citation>
    <scope>NUCLEOTIDE SEQUENCE</scope>
    <source>
        <strain evidence="1">CtPr92</strain>
    </source>
</reference>
<proteinExistence type="predicted"/>